<accession>A0A9E6UPC5</accession>
<sequence>MSEDPYASRRTPSGRIAVMNRAERFDLDGQPRAPINDRLVANNLRKSGHTVEQVVHVVGYLPDLTLDYGVPHPGRITFDAWGYRLSDTHRPGLVTASSIGRRQSGAKAKARSWRSGPCCLYERDVSAAIGFAAARHRTRTAAHEPFSPANPSRSF</sequence>
<reference evidence="1" key="1">
    <citation type="submission" date="2021-08" db="EMBL/GenBank/DDBJ databases">
        <authorList>
            <person name="Zhang H."/>
            <person name="Xu M."/>
            <person name="Yu Z."/>
            <person name="Yang L."/>
            <person name="Cai Y."/>
        </authorList>
    </citation>
    <scope>NUCLEOTIDE SEQUENCE</scope>
    <source>
        <strain evidence="1">CHL1</strain>
    </source>
</reference>
<dbReference type="EMBL" id="CP081869">
    <property type="protein sequence ID" value="QZN99599.1"/>
    <property type="molecule type" value="Genomic_DNA"/>
</dbReference>
<keyword evidence="2" id="KW-1185">Reference proteome</keyword>
<gene>
    <name evidence="1" type="ORF">K6K41_23350</name>
</gene>
<dbReference type="KEGG" id="cmet:K6K41_23350"/>
<evidence type="ECO:0000313" key="2">
    <source>
        <dbReference type="Proteomes" id="UP000825701"/>
    </source>
</evidence>
<dbReference type="RefSeq" id="WP_261402689.1">
    <property type="nucleotide sequence ID" value="NZ_CP081869.1"/>
</dbReference>
<name>A0A9E6UPC5_9HYPH</name>
<protein>
    <submittedName>
        <fullName evidence="1">Uncharacterized protein</fullName>
    </submittedName>
</protein>
<evidence type="ECO:0000313" key="1">
    <source>
        <dbReference type="EMBL" id="QZN99599.1"/>
    </source>
</evidence>
<proteinExistence type="predicted"/>
<dbReference type="Proteomes" id="UP000825701">
    <property type="component" value="Chromosome"/>
</dbReference>
<organism evidence="1 2">
    <name type="scientific">Chenggangzhangella methanolivorans</name>
    <dbReference type="NCBI Taxonomy" id="1437009"/>
    <lineage>
        <taxon>Bacteria</taxon>
        <taxon>Pseudomonadati</taxon>
        <taxon>Pseudomonadota</taxon>
        <taxon>Alphaproteobacteria</taxon>
        <taxon>Hyphomicrobiales</taxon>
        <taxon>Methylopilaceae</taxon>
        <taxon>Chenggangzhangella</taxon>
    </lineage>
</organism>
<dbReference type="AlphaFoldDB" id="A0A9E6UPC5"/>